<name>A0A1I2HS76_9BACT</name>
<dbReference type="InterPro" id="IPR036097">
    <property type="entry name" value="HisK_dim/P_sf"/>
</dbReference>
<evidence type="ECO:0000256" key="6">
    <source>
        <dbReference type="ARBA" id="ARBA00022840"/>
    </source>
</evidence>
<evidence type="ECO:0000256" key="3">
    <source>
        <dbReference type="ARBA" id="ARBA00022679"/>
    </source>
</evidence>
<keyword evidence="5 8" id="KW-0418">Kinase</keyword>
<keyword evidence="9" id="KW-1185">Reference proteome</keyword>
<evidence type="ECO:0000313" key="8">
    <source>
        <dbReference type="EMBL" id="SFF32293.1"/>
    </source>
</evidence>
<dbReference type="STRING" id="54.SAMN02745121_08151"/>
<organism evidence="8 9">
    <name type="scientific">Nannocystis exedens</name>
    <dbReference type="NCBI Taxonomy" id="54"/>
    <lineage>
        <taxon>Bacteria</taxon>
        <taxon>Pseudomonadati</taxon>
        <taxon>Myxococcota</taxon>
        <taxon>Polyangia</taxon>
        <taxon>Nannocystales</taxon>
        <taxon>Nannocystaceae</taxon>
        <taxon>Nannocystis</taxon>
    </lineage>
</organism>
<dbReference type="SUPFAM" id="SSF47384">
    <property type="entry name" value="Homodimeric domain of signal transducing histidine kinase"/>
    <property type="match status" value="1"/>
</dbReference>
<dbReference type="OrthoDB" id="9792991at2"/>
<evidence type="ECO:0000313" key="9">
    <source>
        <dbReference type="Proteomes" id="UP000199400"/>
    </source>
</evidence>
<dbReference type="PANTHER" id="PTHR44936">
    <property type="entry name" value="SENSOR PROTEIN CREC"/>
    <property type="match status" value="1"/>
</dbReference>
<dbReference type="InterPro" id="IPR036890">
    <property type="entry name" value="HATPase_C_sf"/>
</dbReference>
<dbReference type="AlphaFoldDB" id="A0A1I2HS76"/>
<dbReference type="InterPro" id="IPR005467">
    <property type="entry name" value="His_kinase_dom"/>
</dbReference>
<dbReference type="PROSITE" id="PS50109">
    <property type="entry name" value="HIS_KIN"/>
    <property type="match status" value="1"/>
</dbReference>
<evidence type="ECO:0000256" key="4">
    <source>
        <dbReference type="ARBA" id="ARBA00022741"/>
    </source>
</evidence>
<dbReference type="GO" id="GO:0005524">
    <property type="term" value="F:ATP binding"/>
    <property type="evidence" value="ECO:0007669"/>
    <property type="project" value="UniProtKB-KW"/>
</dbReference>
<accession>A0A1I2HS76</accession>
<sequence length="332" mass="35361">MPDRQSSLSSRAHAAHRLRERLPAFVELFDGAELLVEELAELLEATDEAAPADAASGHGAARAREDTGPEALAREFAALRRAVGGHLDPGDREGEVGEALHELLDRQYAAGMAGLLREREAQLLEMVAHDISNPLMNICLCRDYLAGLSGGSPEQEMVTEMLESASQRLQDVTRGLHEVADLRGSPELLERRPLDVALLVTEAVGRSASSATARKVRIDQFLQLSGASVLGDHERLVRAVGSALQSALRAAGGDRVVTLRGEVSGGEVVLRVSNVITDLGRPSLARRRTTTELFVARSIVEAHGGRLWHEPSLTGGGTALAIGLPVALEPSA</sequence>
<comment type="catalytic activity">
    <reaction evidence="1">
        <text>ATP + protein L-histidine = ADP + protein N-phospho-L-histidine.</text>
        <dbReference type="EC" id="2.7.13.3"/>
    </reaction>
</comment>
<feature type="domain" description="Histidine kinase" evidence="7">
    <location>
        <begin position="126"/>
        <end position="328"/>
    </location>
</feature>
<dbReference type="GO" id="GO:0000155">
    <property type="term" value="F:phosphorelay sensor kinase activity"/>
    <property type="evidence" value="ECO:0007669"/>
    <property type="project" value="InterPro"/>
</dbReference>
<dbReference type="PANTHER" id="PTHR44936:SF10">
    <property type="entry name" value="SENSOR PROTEIN RSTB"/>
    <property type="match status" value="1"/>
</dbReference>
<reference evidence="9" key="1">
    <citation type="submission" date="2016-10" db="EMBL/GenBank/DDBJ databases">
        <authorList>
            <person name="Varghese N."/>
            <person name="Submissions S."/>
        </authorList>
    </citation>
    <scope>NUCLEOTIDE SEQUENCE [LARGE SCALE GENOMIC DNA]</scope>
    <source>
        <strain evidence="9">ATCC 25963</strain>
    </source>
</reference>
<evidence type="ECO:0000256" key="2">
    <source>
        <dbReference type="ARBA" id="ARBA00012438"/>
    </source>
</evidence>
<keyword evidence="3" id="KW-0808">Transferase</keyword>
<dbReference type="RefSeq" id="WP_096327626.1">
    <property type="nucleotide sequence ID" value="NZ_FOMX01000046.1"/>
</dbReference>
<keyword evidence="4" id="KW-0547">Nucleotide-binding</keyword>
<evidence type="ECO:0000256" key="5">
    <source>
        <dbReference type="ARBA" id="ARBA00022777"/>
    </source>
</evidence>
<keyword evidence="6" id="KW-0067">ATP-binding</keyword>
<protein>
    <recommendedName>
        <fullName evidence="2">histidine kinase</fullName>
        <ecNumber evidence="2">2.7.13.3</ecNumber>
    </recommendedName>
</protein>
<dbReference type="SUPFAM" id="SSF55874">
    <property type="entry name" value="ATPase domain of HSP90 chaperone/DNA topoisomerase II/histidine kinase"/>
    <property type="match status" value="1"/>
</dbReference>
<dbReference type="EMBL" id="FOMX01000046">
    <property type="protein sequence ID" value="SFF32293.1"/>
    <property type="molecule type" value="Genomic_DNA"/>
</dbReference>
<evidence type="ECO:0000259" key="7">
    <source>
        <dbReference type="PROSITE" id="PS50109"/>
    </source>
</evidence>
<dbReference type="InterPro" id="IPR050980">
    <property type="entry name" value="2C_sensor_his_kinase"/>
</dbReference>
<dbReference type="Proteomes" id="UP000199400">
    <property type="component" value="Unassembled WGS sequence"/>
</dbReference>
<evidence type="ECO:0000256" key="1">
    <source>
        <dbReference type="ARBA" id="ARBA00000085"/>
    </source>
</evidence>
<dbReference type="Gene3D" id="3.30.565.10">
    <property type="entry name" value="Histidine kinase-like ATPase, C-terminal domain"/>
    <property type="match status" value="1"/>
</dbReference>
<dbReference type="EC" id="2.7.13.3" evidence="2"/>
<proteinExistence type="predicted"/>
<gene>
    <name evidence="8" type="ORF">SAMN02745121_08151</name>
</gene>